<dbReference type="Proteomes" id="UP000247702">
    <property type="component" value="Unassembled WGS sequence"/>
</dbReference>
<sequence>MKQQRHLQCITELEAENSKVGELEARLAILEQSPPIVDGQLQNDKKVTSEASVVVVSDSSSFHEVYSQLKLSRSKMYQSNDFRKRNKEKKLSNAGQDQVSLQKISDTASGISSSEKLVNTKNGQGLIQEILTTLMNPPLLHSTGALSPNPPEISLISVNIICLYQRASNAEGLAMKANQEEILSWYLCAKEFLIMVKDIMASDRVGIDKVRYIKTCSANSISKITNTDLQKVIDHFSNNSNSSTEAEISSTSCHPNHVTKIFETVCSKKVSPEVNVSTTPKPAEVTSSNRSRLPISILPEDPEEKRKHIIGLVLERFPNLYLIDSSEHCEWFNFNNSTLCLLRKDHKEESLWNNIKGEWGPGNYYGEQTYRILCKDPLNPGTPIVSGLRHIFFDDNYLRVMGYGEVYANRLISKGELANDEMTCVISEEDPRIANLFIKIHLNEKKILDVTSVAYTAYFHFHVNNGSDWQNLNFSTI</sequence>
<name>A0A2Z6QQ60_9GLOM</name>
<protein>
    <submittedName>
        <fullName evidence="1">Uncharacterized protein</fullName>
    </submittedName>
</protein>
<dbReference type="EMBL" id="BEXD01000879">
    <property type="protein sequence ID" value="GBB90812.1"/>
    <property type="molecule type" value="Genomic_DNA"/>
</dbReference>
<organism evidence="1 2">
    <name type="scientific">Rhizophagus clarus</name>
    <dbReference type="NCBI Taxonomy" id="94130"/>
    <lineage>
        <taxon>Eukaryota</taxon>
        <taxon>Fungi</taxon>
        <taxon>Fungi incertae sedis</taxon>
        <taxon>Mucoromycota</taxon>
        <taxon>Glomeromycotina</taxon>
        <taxon>Glomeromycetes</taxon>
        <taxon>Glomerales</taxon>
        <taxon>Glomeraceae</taxon>
        <taxon>Rhizophagus</taxon>
    </lineage>
</organism>
<evidence type="ECO:0000313" key="2">
    <source>
        <dbReference type="Proteomes" id="UP000247702"/>
    </source>
</evidence>
<accession>A0A2Z6QQ60</accession>
<dbReference type="AlphaFoldDB" id="A0A2Z6QQ60"/>
<proteinExistence type="predicted"/>
<evidence type="ECO:0000313" key="1">
    <source>
        <dbReference type="EMBL" id="GBB90812.1"/>
    </source>
</evidence>
<reference evidence="1 2" key="1">
    <citation type="submission" date="2017-11" db="EMBL/GenBank/DDBJ databases">
        <title>The genome of Rhizophagus clarus HR1 reveals common genetic basis of auxotrophy among arbuscular mycorrhizal fungi.</title>
        <authorList>
            <person name="Kobayashi Y."/>
        </authorList>
    </citation>
    <scope>NUCLEOTIDE SEQUENCE [LARGE SCALE GENOMIC DNA]</scope>
    <source>
        <strain evidence="1 2">HR1</strain>
    </source>
</reference>
<gene>
    <name evidence="1" type="ORF">RclHR1_01790019</name>
</gene>
<keyword evidence="2" id="KW-1185">Reference proteome</keyword>
<comment type="caution">
    <text evidence="1">The sequence shown here is derived from an EMBL/GenBank/DDBJ whole genome shotgun (WGS) entry which is preliminary data.</text>
</comment>